<keyword evidence="3" id="KW-1185">Reference proteome</keyword>
<sequence length="64" mass="7467">MWKYPKTYHSVGESTSDVQKSINMGSYQRKGFCQRTMMNSIGKNNTKIRTDPENTEESEEEETK</sequence>
<feature type="compositionally biased region" description="Polar residues" evidence="1">
    <location>
        <begin position="38"/>
        <end position="47"/>
    </location>
</feature>
<gene>
    <name evidence="2" type="ORF">KIL84_014023</name>
</gene>
<proteinExistence type="predicted"/>
<feature type="non-terminal residue" evidence="2">
    <location>
        <position position="64"/>
    </location>
</feature>
<accession>A0A9D3WY15</accession>
<evidence type="ECO:0000256" key="1">
    <source>
        <dbReference type="SAM" id="MobiDB-lite"/>
    </source>
</evidence>
<feature type="compositionally biased region" description="Acidic residues" evidence="1">
    <location>
        <begin position="53"/>
        <end position="64"/>
    </location>
</feature>
<feature type="region of interest" description="Disordered" evidence="1">
    <location>
        <begin position="38"/>
        <end position="64"/>
    </location>
</feature>
<dbReference type="Proteomes" id="UP000827986">
    <property type="component" value="Unassembled WGS sequence"/>
</dbReference>
<evidence type="ECO:0000313" key="2">
    <source>
        <dbReference type="EMBL" id="KAH1169433.1"/>
    </source>
</evidence>
<dbReference type="EMBL" id="JAHDVG010000485">
    <property type="protein sequence ID" value="KAH1169433.1"/>
    <property type="molecule type" value="Genomic_DNA"/>
</dbReference>
<reference evidence="2" key="1">
    <citation type="submission" date="2021-09" db="EMBL/GenBank/DDBJ databases">
        <title>The genome of Mauremys mutica provides insights into the evolution of semi-aquatic lifestyle.</title>
        <authorList>
            <person name="Gong S."/>
            <person name="Gao Y."/>
        </authorList>
    </citation>
    <scope>NUCLEOTIDE SEQUENCE</scope>
    <source>
        <strain evidence="2">MM-2020</strain>
        <tissue evidence="2">Muscle</tissue>
    </source>
</reference>
<comment type="caution">
    <text evidence="2">The sequence shown here is derived from an EMBL/GenBank/DDBJ whole genome shotgun (WGS) entry which is preliminary data.</text>
</comment>
<organism evidence="2 3">
    <name type="scientific">Mauremys mutica</name>
    <name type="common">yellowpond turtle</name>
    <dbReference type="NCBI Taxonomy" id="74926"/>
    <lineage>
        <taxon>Eukaryota</taxon>
        <taxon>Metazoa</taxon>
        <taxon>Chordata</taxon>
        <taxon>Craniata</taxon>
        <taxon>Vertebrata</taxon>
        <taxon>Euteleostomi</taxon>
        <taxon>Archelosauria</taxon>
        <taxon>Testudinata</taxon>
        <taxon>Testudines</taxon>
        <taxon>Cryptodira</taxon>
        <taxon>Durocryptodira</taxon>
        <taxon>Testudinoidea</taxon>
        <taxon>Geoemydidae</taxon>
        <taxon>Geoemydinae</taxon>
        <taxon>Mauremys</taxon>
    </lineage>
</organism>
<evidence type="ECO:0000313" key="3">
    <source>
        <dbReference type="Proteomes" id="UP000827986"/>
    </source>
</evidence>
<name>A0A9D3WY15_9SAUR</name>
<feature type="non-terminal residue" evidence="2">
    <location>
        <position position="1"/>
    </location>
</feature>
<protein>
    <submittedName>
        <fullName evidence="2">Uncharacterized protein</fullName>
    </submittedName>
</protein>
<dbReference type="AlphaFoldDB" id="A0A9D3WY15"/>